<comment type="caution">
    <text evidence="2">The sequence shown here is derived from an EMBL/GenBank/DDBJ whole genome shotgun (WGS) entry which is preliminary data.</text>
</comment>
<gene>
    <name evidence="2" type="ORF">T459_19892</name>
</gene>
<reference evidence="2 3" key="1">
    <citation type="journal article" date="2014" name="Nat. Genet.">
        <title>Genome sequence of the hot pepper provides insights into the evolution of pungency in Capsicum species.</title>
        <authorList>
            <person name="Kim S."/>
            <person name="Park M."/>
            <person name="Yeom S.I."/>
            <person name="Kim Y.M."/>
            <person name="Lee J.M."/>
            <person name="Lee H.A."/>
            <person name="Seo E."/>
            <person name="Choi J."/>
            <person name="Cheong K."/>
            <person name="Kim K.T."/>
            <person name="Jung K."/>
            <person name="Lee G.W."/>
            <person name="Oh S.K."/>
            <person name="Bae C."/>
            <person name="Kim S.B."/>
            <person name="Lee H.Y."/>
            <person name="Kim S.Y."/>
            <person name="Kim M.S."/>
            <person name="Kang B.C."/>
            <person name="Jo Y.D."/>
            <person name="Yang H.B."/>
            <person name="Jeong H.J."/>
            <person name="Kang W.H."/>
            <person name="Kwon J.K."/>
            <person name="Shin C."/>
            <person name="Lim J.Y."/>
            <person name="Park J.H."/>
            <person name="Huh J.H."/>
            <person name="Kim J.S."/>
            <person name="Kim B.D."/>
            <person name="Cohen O."/>
            <person name="Paran I."/>
            <person name="Suh M.C."/>
            <person name="Lee S.B."/>
            <person name="Kim Y.K."/>
            <person name="Shin Y."/>
            <person name="Noh S.J."/>
            <person name="Park J."/>
            <person name="Seo Y.S."/>
            <person name="Kwon S.Y."/>
            <person name="Kim H.A."/>
            <person name="Park J.M."/>
            <person name="Kim H.J."/>
            <person name="Choi S.B."/>
            <person name="Bosland P.W."/>
            <person name="Reeves G."/>
            <person name="Jo S.H."/>
            <person name="Lee B.W."/>
            <person name="Cho H.T."/>
            <person name="Choi H.S."/>
            <person name="Lee M.S."/>
            <person name="Yu Y."/>
            <person name="Do Choi Y."/>
            <person name="Park B.S."/>
            <person name="van Deynze A."/>
            <person name="Ashrafi H."/>
            <person name="Hill T."/>
            <person name="Kim W.T."/>
            <person name="Pai H.S."/>
            <person name="Ahn H.K."/>
            <person name="Yeam I."/>
            <person name="Giovannoni J.J."/>
            <person name="Rose J.K."/>
            <person name="Sorensen I."/>
            <person name="Lee S.J."/>
            <person name="Kim R.W."/>
            <person name="Choi I.Y."/>
            <person name="Choi B.S."/>
            <person name="Lim J.S."/>
            <person name="Lee Y.H."/>
            <person name="Choi D."/>
        </authorList>
    </citation>
    <scope>NUCLEOTIDE SEQUENCE [LARGE SCALE GENOMIC DNA]</scope>
    <source>
        <strain evidence="3">cv. CM334</strain>
    </source>
</reference>
<sequence length="214" mass="24271">MVENEKYESFPWGKTAFFKLMASLRQEFFVEKQLYSLGGNPQVLNVRMFELCSNVDIKVVVKDSNKHTSSIELKGPSNADSPPKVSDKSIEMEGSKVNQAPSPIKYGENDEMEKFKKSRRREGDRSDDIFYVEGPFNADNPSKDSNKPVEIEGDKDNQPPSPVKYSEYDEMDVGIEKMDDIVVEEMEPLDTVGPNTINDMTLTVYKPPPKTLDE</sequence>
<feature type="region of interest" description="Disordered" evidence="1">
    <location>
        <begin position="68"/>
        <end position="172"/>
    </location>
</feature>
<evidence type="ECO:0008006" key="4">
    <source>
        <dbReference type="Google" id="ProtNLM"/>
    </source>
</evidence>
<keyword evidence="3" id="KW-1185">Reference proteome</keyword>
<proteinExistence type="predicted"/>
<name>A0A2G2Z2X0_CAPAN</name>
<dbReference type="EMBL" id="AYRZ02000007">
    <property type="protein sequence ID" value="PHT76370.1"/>
    <property type="molecule type" value="Genomic_DNA"/>
</dbReference>
<dbReference type="AlphaFoldDB" id="A0A2G2Z2X0"/>
<organism evidence="2 3">
    <name type="scientific">Capsicum annuum</name>
    <name type="common">Capsicum pepper</name>
    <dbReference type="NCBI Taxonomy" id="4072"/>
    <lineage>
        <taxon>Eukaryota</taxon>
        <taxon>Viridiplantae</taxon>
        <taxon>Streptophyta</taxon>
        <taxon>Embryophyta</taxon>
        <taxon>Tracheophyta</taxon>
        <taxon>Spermatophyta</taxon>
        <taxon>Magnoliopsida</taxon>
        <taxon>eudicotyledons</taxon>
        <taxon>Gunneridae</taxon>
        <taxon>Pentapetalae</taxon>
        <taxon>asterids</taxon>
        <taxon>lamiids</taxon>
        <taxon>Solanales</taxon>
        <taxon>Solanaceae</taxon>
        <taxon>Solanoideae</taxon>
        <taxon>Capsiceae</taxon>
        <taxon>Capsicum</taxon>
    </lineage>
</organism>
<evidence type="ECO:0000313" key="2">
    <source>
        <dbReference type="EMBL" id="PHT76370.1"/>
    </source>
</evidence>
<accession>A0A2G2Z2X0</accession>
<feature type="region of interest" description="Disordered" evidence="1">
    <location>
        <begin position="190"/>
        <end position="214"/>
    </location>
</feature>
<dbReference type="Proteomes" id="UP000222542">
    <property type="component" value="Unassembled WGS sequence"/>
</dbReference>
<feature type="compositionally biased region" description="Basic and acidic residues" evidence="1">
    <location>
        <begin position="141"/>
        <end position="157"/>
    </location>
</feature>
<feature type="compositionally biased region" description="Basic and acidic residues" evidence="1">
    <location>
        <begin position="85"/>
        <end position="94"/>
    </location>
</feature>
<dbReference type="PANTHER" id="PTHR48302">
    <property type="entry name" value="ULP1 PROTEASE FAMILY, C-TERMINAL CATALYTIC DOMAIN CONTAINING PROTEIN"/>
    <property type="match status" value="1"/>
</dbReference>
<dbReference type="PANTHER" id="PTHR48302:SF2">
    <property type="entry name" value="DUF1985 DOMAIN-CONTAINING PROTEIN"/>
    <property type="match status" value="1"/>
</dbReference>
<evidence type="ECO:0000313" key="3">
    <source>
        <dbReference type="Proteomes" id="UP000222542"/>
    </source>
</evidence>
<reference evidence="2 3" key="2">
    <citation type="journal article" date="2017" name="Genome Biol.">
        <title>New reference genome sequences of hot pepper reveal the massive evolution of plant disease-resistance genes by retroduplication.</title>
        <authorList>
            <person name="Kim S."/>
            <person name="Park J."/>
            <person name="Yeom S.I."/>
            <person name="Kim Y.M."/>
            <person name="Seo E."/>
            <person name="Kim K.T."/>
            <person name="Kim M.S."/>
            <person name="Lee J.M."/>
            <person name="Cheong K."/>
            <person name="Shin H.S."/>
            <person name="Kim S.B."/>
            <person name="Han K."/>
            <person name="Lee J."/>
            <person name="Park M."/>
            <person name="Lee H.A."/>
            <person name="Lee H.Y."/>
            <person name="Lee Y."/>
            <person name="Oh S."/>
            <person name="Lee J.H."/>
            <person name="Choi E."/>
            <person name="Choi E."/>
            <person name="Lee S.E."/>
            <person name="Jeon J."/>
            <person name="Kim H."/>
            <person name="Choi G."/>
            <person name="Song H."/>
            <person name="Lee J."/>
            <person name="Lee S.C."/>
            <person name="Kwon J.K."/>
            <person name="Lee H.Y."/>
            <person name="Koo N."/>
            <person name="Hong Y."/>
            <person name="Kim R.W."/>
            <person name="Kang W.H."/>
            <person name="Huh J.H."/>
            <person name="Kang B.C."/>
            <person name="Yang T.J."/>
            <person name="Lee Y.H."/>
            <person name="Bennetzen J.L."/>
            <person name="Choi D."/>
        </authorList>
    </citation>
    <scope>NUCLEOTIDE SEQUENCE [LARGE SCALE GENOMIC DNA]</scope>
    <source>
        <strain evidence="3">cv. CM334</strain>
    </source>
</reference>
<dbReference type="Gramene" id="PHT76370">
    <property type="protein sequence ID" value="PHT76370"/>
    <property type="gene ID" value="T459_19892"/>
</dbReference>
<evidence type="ECO:0000256" key="1">
    <source>
        <dbReference type="SAM" id="MobiDB-lite"/>
    </source>
</evidence>
<protein>
    <recommendedName>
        <fullName evidence="4">DUF1985 domain-containing protein</fullName>
    </recommendedName>
</protein>